<name>A0A0F7L4I5_9VIRU</name>
<keyword evidence="1" id="KW-0732">Signal</keyword>
<reference evidence="5" key="2">
    <citation type="submission" date="2015-03" db="EMBL/GenBank/DDBJ databases">
        <authorList>
            <person name="Chow C.-E.T."/>
            <person name="Winget D.M."/>
            <person name="White R.A.III."/>
            <person name="Hallam S.J."/>
            <person name="Suttle C.A."/>
        </authorList>
    </citation>
    <scope>NUCLEOTIDE SEQUENCE</scope>
    <source>
        <strain evidence="5">Anoxic3_7</strain>
    </source>
</reference>
<organism evidence="5">
    <name type="scientific">uncultured marine virus</name>
    <dbReference type="NCBI Taxonomy" id="186617"/>
    <lineage>
        <taxon>Viruses</taxon>
        <taxon>environmental samples</taxon>
    </lineage>
</organism>
<dbReference type="SMART" id="SM00560">
    <property type="entry name" value="LamGL"/>
    <property type="match status" value="1"/>
</dbReference>
<feature type="domain" description="LamG-like jellyroll fold" evidence="4">
    <location>
        <begin position="32"/>
        <end position="167"/>
    </location>
</feature>
<dbReference type="InterPro" id="IPR001791">
    <property type="entry name" value="Laminin_G"/>
</dbReference>
<sequence length="234" mass="24628">MSLNTYSTDLEDSSSQYWSITDGAQTGLDFTGDFTLEFWIKPESLTTGHNVMMKGDAGTGGVWYAAYVQNDGSVVLGTDNGTTAKVVTSAASLITTGTWYHIACVRNGAGGEIFIDGSSVKTGTVQSSSMATSNPFFIGARNSSGPDRYVDGMVDECRAWSVARTGTEISDNMSVQLTGSETNLEGYWRFNNDGTDETSNGNDLTNNNTATFTADVPFTGATGDGGAVFAGCAF</sequence>
<accession>A0A0F7L4I5</accession>
<dbReference type="SUPFAM" id="SSF49899">
    <property type="entry name" value="Concanavalin A-like lectins/glucanases"/>
    <property type="match status" value="1"/>
</dbReference>
<reference evidence="5" key="1">
    <citation type="journal article" date="2015" name="Front. Microbiol.">
        <title>Combining genomic sequencing methods to explore viral diversity and reveal potential virus-host interactions.</title>
        <authorList>
            <person name="Chow C.E."/>
            <person name="Winget D.M."/>
            <person name="White R.A.III."/>
            <person name="Hallam S.J."/>
            <person name="Suttle C.A."/>
        </authorList>
    </citation>
    <scope>NUCLEOTIDE SEQUENCE</scope>
    <source>
        <strain evidence="5">Anoxic3_7</strain>
    </source>
</reference>
<dbReference type="EMBL" id="KR029582">
    <property type="protein sequence ID" value="AKH46388.1"/>
    <property type="molecule type" value="Genomic_DNA"/>
</dbReference>
<dbReference type="SMART" id="SM00282">
    <property type="entry name" value="LamG"/>
    <property type="match status" value="1"/>
</dbReference>
<feature type="domain" description="Laminin G" evidence="3">
    <location>
        <begin position="32"/>
        <end position="162"/>
    </location>
</feature>
<dbReference type="InterPro" id="IPR013320">
    <property type="entry name" value="ConA-like_dom_sf"/>
</dbReference>
<evidence type="ECO:0000256" key="1">
    <source>
        <dbReference type="ARBA" id="ARBA00022729"/>
    </source>
</evidence>
<protein>
    <submittedName>
        <fullName evidence="5">Hemolysin-type calcium-binding toxin</fullName>
    </submittedName>
</protein>
<evidence type="ECO:0000259" key="4">
    <source>
        <dbReference type="SMART" id="SM00560"/>
    </source>
</evidence>
<evidence type="ECO:0000256" key="2">
    <source>
        <dbReference type="ARBA" id="ARBA00023157"/>
    </source>
</evidence>
<dbReference type="Pfam" id="PF13385">
    <property type="entry name" value="Laminin_G_3"/>
    <property type="match status" value="1"/>
</dbReference>
<dbReference type="InterPro" id="IPR006558">
    <property type="entry name" value="LamG-like"/>
</dbReference>
<evidence type="ECO:0000313" key="5">
    <source>
        <dbReference type="EMBL" id="AKH46388.1"/>
    </source>
</evidence>
<keyword evidence="2" id="KW-1015">Disulfide bond</keyword>
<dbReference type="Gene3D" id="2.60.120.200">
    <property type="match status" value="1"/>
</dbReference>
<evidence type="ECO:0000259" key="3">
    <source>
        <dbReference type="SMART" id="SM00282"/>
    </source>
</evidence>
<proteinExistence type="predicted"/>